<dbReference type="GO" id="GO:0008270">
    <property type="term" value="F:zinc ion binding"/>
    <property type="evidence" value="ECO:0007669"/>
    <property type="project" value="UniProtKB-KW"/>
</dbReference>
<evidence type="ECO:0000256" key="1">
    <source>
        <dbReference type="ARBA" id="ARBA00022723"/>
    </source>
</evidence>
<keyword evidence="3" id="KW-0862">Zinc</keyword>
<evidence type="ECO:0000256" key="4">
    <source>
        <dbReference type="SAM" id="MobiDB-lite"/>
    </source>
</evidence>
<dbReference type="Gene3D" id="3.30.40.10">
    <property type="entry name" value="Zinc/RING finger domain, C3HC4 (zinc finger)"/>
    <property type="match status" value="1"/>
</dbReference>
<protein>
    <submittedName>
        <fullName evidence="7">Uncharacterized protein LOC34617369</fullName>
    </submittedName>
</protein>
<dbReference type="Proteomes" id="UP000515125">
    <property type="component" value="Unplaced"/>
</dbReference>
<sequence>MAGKRCGLAKNALQGTSTQMREWGAGEGQAPMYPEVYRHPEAGRSDDGYRSAQEAERGVDTLAKRLPDLLVTICRKATAIGKRQKELHEAAVRRCLCMQRVLFLGGSHASSAGPRDEADDVSVEPQQRGPAATGGRSLGAPDIVFFKCPLTQEQFRLPVSQRWHLDDASGVCPHVFEEEAILHVM</sequence>
<dbReference type="InterPro" id="IPR004181">
    <property type="entry name" value="Znf_MIZ"/>
</dbReference>
<proteinExistence type="predicted"/>
<evidence type="ECO:0000259" key="5">
    <source>
        <dbReference type="Pfam" id="PF11789"/>
    </source>
</evidence>
<dbReference type="RefSeq" id="XP_026192018.1">
    <property type="nucleotide sequence ID" value="XM_026336233.1"/>
</dbReference>
<evidence type="ECO:0000256" key="2">
    <source>
        <dbReference type="ARBA" id="ARBA00022771"/>
    </source>
</evidence>
<dbReference type="GeneID" id="34617369"/>
<keyword evidence="1" id="KW-0479">Metal-binding</keyword>
<dbReference type="InterPro" id="IPR013083">
    <property type="entry name" value="Znf_RING/FYVE/PHD"/>
</dbReference>
<evidence type="ECO:0000313" key="6">
    <source>
        <dbReference type="Proteomes" id="UP000515125"/>
    </source>
</evidence>
<name>A0A6P6RVX2_9EIME</name>
<organism evidence="6 7">
    <name type="scientific">Cyclospora cayetanensis</name>
    <dbReference type="NCBI Taxonomy" id="88456"/>
    <lineage>
        <taxon>Eukaryota</taxon>
        <taxon>Sar</taxon>
        <taxon>Alveolata</taxon>
        <taxon>Apicomplexa</taxon>
        <taxon>Conoidasida</taxon>
        <taxon>Coccidia</taxon>
        <taxon>Eucoccidiorida</taxon>
        <taxon>Eimeriorina</taxon>
        <taxon>Eimeriidae</taxon>
        <taxon>Cyclospora</taxon>
    </lineage>
</organism>
<evidence type="ECO:0000256" key="3">
    <source>
        <dbReference type="ARBA" id="ARBA00022833"/>
    </source>
</evidence>
<dbReference type="AlphaFoldDB" id="A0A6P6RVX2"/>
<feature type="domain" description="SP-RING-type" evidence="5">
    <location>
        <begin position="146"/>
        <end position="184"/>
    </location>
</feature>
<gene>
    <name evidence="7" type="primary">LOC34617369</name>
</gene>
<keyword evidence="2" id="KW-0863">Zinc-finger</keyword>
<keyword evidence="6" id="KW-1185">Reference proteome</keyword>
<feature type="region of interest" description="Disordered" evidence="4">
    <location>
        <begin position="108"/>
        <end position="136"/>
    </location>
</feature>
<accession>A0A6P6RVX2</accession>
<reference evidence="7" key="1">
    <citation type="submission" date="2025-08" db="UniProtKB">
        <authorList>
            <consortium name="RefSeq"/>
        </authorList>
    </citation>
    <scope>IDENTIFICATION</scope>
</reference>
<dbReference type="Pfam" id="PF11789">
    <property type="entry name" value="zf-Nse"/>
    <property type="match status" value="1"/>
</dbReference>
<evidence type="ECO:0000313" key="7">
    <source>
        <dbReference type="RefSeq" id="XP_026192018.1"/>
    </source>
</evidence>